<dbReference type="InterPro" id="IPR052930">
    <property type="entry name" value="TA_antitoxin_MntA"/>
</dbReference>
<feature type="domain" description="Polymerase beta nucleotidyltransferase" evidence="1">
    <location>
        <begin position="10"/>
        <end position="92"/>
    </location>
</feature>
<dbReference type="EMBL" id="PXVC01000055">
    <property type="protein sequence ID" value="PSI01016.1"/>
    <property type="molecule type" value="Genomic_DNA"/>
</dbReference>
<dbReference type="InterPro" id="IPR043519">
    <property type="entry name" value="NT_sf"/>
</dbReference>
<dbReference type="CDD" id="cd05403">
    <property type="entry name" value="NT_KNTase_like"/>
    <property type="match status" value="1"/>
</dbReference>
<dbReference type="Gene3D" id="3.30.460.10">
    <property type="entry name" value="Beta Polymerase, domain 2"/>
    <property type="match status" value="1"/>
</dbReference>
<dbReference type="AlphaFoldDB" id="A0A2P7ECR6"/>
<accession>A0A2P7ECR6</accession>
<name>A0A2P7ECR6_9SYNE</name>
<organism evidence="2 3">
    <name type="scientific">Synechococcus lacustris str. Tous</name>
    <dbReference type="NCBI Taxonomy" id="1910958"/>
    <lineage>
        <taxon>Bacteria</taxon>
        <taxon>Bacillati</taxon>
        <taxon>Cyanobacteriota</taxon>
        <taxon>Cyanophyceae</taxon>
        <taxon>Synechococcales</taxon>
        <taxon>Synechococcaceae</taxon>
        <taxon>Synechococcus</taxon>
    </lineage>
</organism>
<dbReference type="Proteomes" id="UP000240206">
    <property type="component" value="Unassembled WGS sequence"/>
</dbReference>
<dbReference type="NCBIfam" id="NF047752">
    <property type="entry name" value="MntA_antitoxin"/>
    <property type="match status" value="1"/>
</dbReference>
<reference evidence="3" key="1">
    <citation type="submission" date="2018-03" db="EMBL/GenBank/DDBJ databases">
        <title>Ecological and genomic features of two cosmopolitan and abundant freshwater picocyanobacteria.</title>
        <authorList>
            <person name="Cabello-Yeves P.J."/>
            <person name="Picazo A."/>
            <person name="Camacho A."/>
            <person name="Callieri C."/>
            <person name="Rosselli R."/>
            <person name="Roda-Garcia J."/>
            <person name="Coutinho F.H."/>
            <person name="Rodriguez-Valera F."/>
        </authorList>
    </citation>
    <scope>NUCLEOTIDE SEQUENCE [LARGE SCALE GENOMIC DNA]</scope>
    <source>
        <strain evidence="3">Tous</strain>
    </source>
</reference>
<proteinExistence type="predicted"/>
<comment type="caution">
    <text evidence="2">The sequence shown here is derived from an EMBL/GenBank/DDBJ whole genome shotgun (WGS) entry which is preliminary data.</text>
</comment>
<gene>
    <name evidence="2" type="ORF">C7K08_10145</name>
</gene>
<dbReference type="InterPro" id="IPR041633">
    <property type="entry name" value="Polbeta"/>
</dbReference>
<evidence type="ECO:0000313" key="2">
    <source>
        <dbReference type="EMBL" id="PSI01016.1"/>
    </source>
</evidence>
<dbReference type="Pfam" id="PF18765">
    <property type="entry name" value="Polbeta"/>
    <property type="match status" value="1"/>
</dbReference>
<keyword evidence="3" id="KW-1185">Reference proteome</keyword>
<dbReference type="STRING" id="1910958.BTM30_08280"/>
<evidence type="ECO:0000313" key="3">
    <source>
        <dbReference type="Proteomes" id="UP000240206"/>
    </source>
</evidence>
<protein>
    <submittedName>
        <fullName evidence="2">Nucleotidyltransferase domain-containing protein</fullName>
    </submittedName>
</protein>
<dbReference type="PANTHER" id="PTHR43852">
    <property type="entry name" value="NUCLEOTIDYLTRANSFERASE"/>
    <property type="match status" value="1"/>
</dbReference>
<evidence type="ECO:0000259" key="1">
    <source>
        <dbReference type="Pfam" id="PF18765"/>
    </source>
</evidence>
<dbReference type="SUPFAM" id="SSF81301">
    <property type="entry name" value="Nucleotidyltransferase"/>
    <property type="match status" value="1"/>
</dbReference>
<sequence>MDIPMDIPADVDLVVLFGSRARGDHSNNSDWDLAIRFNNYPQGPMRLLELDQVLAETISCSSDAIDLIDLDQSSYLLQRMVAEDGKLLFERQPGLFMNFCSRAIRQWADWERRQTKLSQERLTPAA</sequence>
<dbReference type="PANTHER" id="PTHR43852:SF2">
    <property type="entry name" value="PROTEIN ADENYLYLTRANSFERASE MNTA"/>
    <property type="match status" value="1"/>
</dbReference>